<dbReference type="Proteomes" id="UP000321746">
    <property type="component" value="Unassembled WGS sequence"/>
</dbReference>
<dbReference type="RefSeq" id="WP_146891128.1">
    <property type="nucleotide sequence ID" value="NZ_BJYG01000044.1"/>
</dbReference>
<dbReference type="InterPro" id="IPR049243">
    <property type="entry name" value="DUF6878"/>
</dbReference>
<keyword evidence="3" id="KW-1185">Reference proteome</keyword>
<dbReference type="AlphaFoldDB" id="A0A511XNM8"/>
<dbReference type="EMBL" id="BJYG01000044">
    <property type="protein sequence ID" value="GEN64519.1"/>
    <property type="molecule type" value="Genomic_DNA"/>
</dbReference>
<evidence type="ECO:0000313" key="2">
    <source>
        <dbReference type="EMBL" id="GEN64519.1"/>
    </source>
</evidence>
<accession>A0A511XNM8</accession>
<protein>
    <recommendedName>
        <fullName evidence="1">DUF6878 domain-containing protein</fullName>
    </recommendedName>
</protein>
<organism evidence="2 3">
    <name type="scientific">Acetobacter oeni</name>
    <dbReference type="NCBI Taxonomy" id="304077"/>
    <lineage>
        <taxon>Bacteria</taxon>
        <taxon>Pseudomonadati</taxon>
        <taxon>Pseudomonadota</taxon>
        <taxon>Alphaproteobacteria</taxon>
        <taxon>Acetobacterales</taxon>
        <taxon>Acetobacteraceae</taxon>
        <taxon>Acetobacter</taxon>
    </lineage>
</organism>
<proteinExistence type="predicted"/>
<evidence type="ECO:0000259" key="1">
    <source>
        <dbReference type="Pfam" id="PF21798"/>
    </source>
</evidence>
<dbReference type="OrthoDB" id="7847285at2"/>
<name>A0A511XNM8_9PROT</name>
<sequence length="138" mass="15373">MSSYQDYEKAERKVISENREVVFDALQELGVTSVTVVYEGSGDSGGIEDFSILPADCSVEKEVVVQDLVWGNNTPEKKTVQIKEVIENTSMGIVAIDHGGWENNEGGGGEVTWDVETRVITLEHYDYVVERNYSTSLY</sequence>
<dbReference type="Pfam" id="PF21798">
    <property type="entry name" value="DUF6878"/>
    <property type="match status" value="1"/>
</dbReference>
<feature type="domain" description="DUF6878" evidence="1">
    <location>
        <begin position="15"/>
        <end position="130"/>
    </location>
</feature>
<comment type="caution">
    <text evidence="2">The sequence shown here is derived from an EMBL/GenBank/DDBJ whole genome shotgun (WGS) entry which is preliminary data.</text>
</comment>
<evidence type="ECO:0000313" key="3">
    <source>
        <dbReference type="Proteomes" id="UP000321746"/>
    </source>
</evidence>
<reference evidence="2 3" key="1">
    <citation type="submission" date="2019-07" db="EMBL/GenBank/DDBJ databases">
        <title>Whole genome shotgun sequence of Acetobacter oeni NBRC 105207.</title>
        <authorList>
            <person name="Hosoyama A."/>
            <person name="Uohara A."/>
            <person name="Ohji S."/>
            <person name="Ichikawa N."/>
        </authorList>
    </citation>
    <scope>NUCLEOTIDE SEQUENCE [LARGE SCALE GENOMIC DNA]</scope>
    <source>
        <strain evidence="2 3">NBRC 105207</strain>
    </source>
</reference>
<gene>
    <name evidence="2" type="ORF">AOE01nite_27430</name>
</gene>